<reference evidence="1" key="1">
    <citation type="journal article" date="2014" name="Front. Microbiol.">
        <title>High frequency of phylogenetically diverse reductive dehalogenase-homologous genes in deep subseafloor sedimentary metagenomes.</title>
        <authorList>
            <person name="Kawai M."/>
            <person name="Futagami T."/>
            <person name="Toyoda A."/>
            <person name="Takaki Y."/>
            <person name="Nishi S."/>
            <person name="Hori S."/>
            <person name="Arai W."/>
            <person name="Tsubouchi T."/>
            <person name="Morono Y."/>
            <person name="Uchiyama I."/>
            <person name="Ito T."/>
            <person name="Fujiyama A."/>
            <person name="Inagaki F."/>
            <person name="Takami H."/>
        </authorList>
    </citation>
    <scope>NUCLEOTIDE SEQUENCE</scope>
    <source>
        <strain evidence="1">Expedition CK06-06</strain>
    </source>
</reference>
<accession>X1IQQ3</accession>
<organism evidence="1">
    <name type="scientific">marine sediment metagenome</name>
    <dbReference type="NCBI Taxonomy" id="412755"/>
    <lineage>
        <taxon>unclassified sequences</taxon>
        <taxon>metagenomes</taxon>
        <taxon>ecological metagenomes</taxon>
    </lineage>
</organism>
<gene>
    <name evidence="1" type="ORF">S03H2_43582</name>
</gene>
<comment type="caution">
    <text evidence="1">The sequence shown here is derived from an EMBL/GenBank/DDBJ whole genome shotgun (WGS) entry which is preliminary data.</text>
</comment>
<evidence type="ECO:0000313" key="1">
    <source>
        <dbReference type="EMBL" id="GAH71565.1"/>
    </source>
</evidence>
<dbReference type="EMBL" id="BARU01027201">
    <property type="protein sequence ID" value="GAH71565.1"/>
    <property type="molecule type" value="Genomic_DNA"/>
</dbReference>
<name>X1IQQ3_9ZZZZ</name>
<sequence>MAVCKVKKVNIFTHLELKDKIVEELQKAGCVQIIDITSKLKISGLLGFNEISNTESYSALAEVKYCVDYLSNYQSKSKKSDKFVSTLYNVYDYKKLSSLFLQHDYKKIYEKCVELDGDLKKLKTRENHLKNTQEQLEEWRELDIKIEDLEETKNTKIITGILPSKDFISCLEEIKKIGKEI</sequence>
<evidence type="ECO:0008006" key="2">
    <source>
        <dbReference type="Google" id="ProtNLM"/>
    </source>
</evidence>
<dbReference type="AlphaFoldDB" id="X1IQQ3"/>
<proteinExistence type="predicted"/>
<protein>
    <recommendedName>
        <fullName evidence="2">V-type ATP synthase subunit I</fullName>
    </recommendedName>
</protein>
<feature type="non-terminal residue" evidence="1">
    <location>
        <position position="181"/>
    </location>
</feature>